<dbReference type="InterPro" id="IPR020846">
    <property type="entry name" value="MFS_dom"/>
</dbReference>
<dbReference type="GO" id="GO:0006857">
    <property type="term" value="P:oligopeptide transport"/>
    <property type="evidence" value="ECO:0007669"/>
    <property type="project" value="InterPro"/>
</dbReference>
<feature type="transmembrane region" description="Helical" evidence="9">
    <location>
        <begin position="280"/>
        <end position="297"/>
    </location>
</feature>
<gene>
    <name evidence="11" type="ORF">AWC30_07055</name>
</gene>
<dbReference type="Pfam" id="PF00854">
    <property type="entry name" value="PTR2"/>
    <property type="match status" value="1"/>
</dbReference>
<evidence type="ECO:0000256" key="5">
    <source>
        <dbReference type="ARBA" id="ARBA00022692"/>
    </source>
</evidence>
<reference evidence="11 12" key="1">
    <citation type="submission" date="2016-01" db="EMBL/GenBank/DDBJ databases">
        <title>The new phylogeny of the genus Mycobacterium.</title>
        <authorList>
            <person name="Tarcisio F."/>
            <person name="Conor M."/>
            <person name="Antonella G."/>
            <person name="Elisabetta G."/>
            <person name="Giulia F.S."/>
            <person name="Sara T."/>
            <person name="Anna F."/>
            <person name="Clotilde B."/>
            <person name="Roberto B."/>
            <person name="Veronica D.S."/>
            <person name="Fabio R."/>
            <person name="Monica P."/>
            <person name="Olivier J."/>
            <person name="Enrico T."/>
            <person name="Nicola S."/>
        </authorList>
    </citation>
    <scope>NUCLEOTIDE SEQUENCE [LARGE SCALE GENOMIC DNA]</scope>
    <source>
        <strain evidence="11 12">DSM 44153</strain>
    </source>
</reference>
<dbReference type="PANTHER" id="PTHR23517:SF15">
    <property type="entry name" value="PROTON-DEPENDENT OLIGOPEPTIDE FAMILY TRANSPORT PROTEIN"/>
    <property type="match status" value="1"/>
</dbReference>
<evidence type="ECO:0000256" key="2">
    <source>
        <dbReference type="ARBA" id="ARBA00005982"/>
    </source>
</evidence>
<feature type="transmembrane region" description="Helical" evidence="9">
    <location>
        <begin position="30"/>
        <end position="47"/>
    </location>
</feature>
<keyword evidence="4" id="KW-1003">Cell membrane</keyword>
<dbReference type="CDD" id="cd17346">
    <property type="entry name" value="MFS_DtpA_like"/>
    <property type="match status" value="1"/>
</dbReference>
<name>A0A1X2ELW1_9MYCO</name>
<organism evidence="11 12">
    <name type="scientific">Mycolicibacillus trivialis</name>
    <dbReference type="NCBI Taxonomy" id="1798"/>
    <lineage>
        <taxon>Bacteria</taxon>
        <taxon>Bacillati</taxon>
        <taxon>Actinomycetota</taxon>
        <taxon>Actinomycetes</taxon>
        <taxon>Mycobacteriales</taxon>
        <taxon>Mycobacteriaceae</taxon>
        <taxon>Mycolicibacillus</taxon>
    </lineage>
</organism>
<dbReference type="GO" id="GO:1904680">
    <property type="term" value="F:peptide transmembrane transporter activity"/>
    <property type="evidence" value="ECO:0007669"/>
    <property type="project" value="InterPro"/>
</dbReference>
<dbReference type="InterPro" id="IPR018456">
    <property type="entry name" value="PTR2_symporter_CS"/>
</dbReference>
<dbReference type="InterPro" id="IPR036259">
    <property type="entry name" value="MFS_trans_sf"/>
</dbReference>
<feature type="transmembrane region" description="Helical" evidence="9">
    <location>
        <begin position="152"/>
        <end position="172"/>
    </location>
</feature>
<dbReference type="PANTHER" id="PTHR23517">
    <property type="entry name" value="RESISTANCE PROTEIN MDTM, PUTATIVE-RELATED-RELATED"/>
    <property type="match status" value="1"/>
</dbReference>
<dbReference type="PROSITE" id="PS50850">
    <property type="entry name" value="MFS"/>
    <property type="match status" value="1"/>
</dbReference>
<dbReference type="InterPro" id="IPR050171">
    <property type="entry name" value="MFS_Transporters"/>
</dbReference>
<evidence type="ECO:0000313" key="11">
    <source>
        <dbReference type="EMBL" id="ORX06157.1"/>
    </source>
</evidence>
<dbReference type="GO" id="GO:0005886">
    <property type="term" value="C:plasma membrane"/>
    <property type="evidence" value="ECO:0007669"/>
    <property type="project" value="UniProtKB-SubCell"/>
</dbReference>
<dbReference type="EMBL" id="LQPZ01000016">
    <property type="protein sequence ID" value="ORX06157.1"/>
    <property type="molecule type" value="Genomic_DNA"/>
</dbReference>
<dbReference type="OrthoDB" id="9772725at2"/>
<keyword evidence="6 9" id="KW-1133">Transmembrane helix</keyword>
<dbReference type="NCBIfam" id="TIGR00924">
    <property type="entry name" value="yjdL_sub1_fam"/>
    <property type="match status" value="1"/>
</dbReference>
<keyword evidence="7 9" id="KW-0472">Membrane</keyword>
<dbReference type="Proteomes" id="UP000193090">
    <property type="component" value="Unassembled WGS sequence"/>
</dbReference>
<dbReference type="PROSITE" id="PS01023">
    <property type="entry name" value="PTR2_2"/>
    <property type="match status" value="1"/>
</dbReference>
<dbReference type="InterPro" id="IPR000109">
    <property type="entry name" value="POT_fam"/>
</dbReference>
<feature type="transmembrane region" description="Helical" evidence="9">
    <location>
        <begin position="357"/>
        <end position="376"/>
    </location>
</feature>
<comment type="subcellular location">
    <subcellularLocation>
        <location evidence="1">Cell membrane</location>
        <topology evidence="1">Multi-pass membrane protein</topology>
    </subcellularLocation>
    <subcellularLocation>
        <location evidence="8">Membrane</location>
        <topology evidence="8">Multi-pass membrane protein</topology>
    </subcellularLocation>
</comment>
<dbReference type="RefSeq" id="WP_085109428.1">
    <property type="nucleotide sequence ID" value="NZ_JACKSN010000203.1"/>
</dbReference>
<feature type="transmembrane region" description="Helical" evidence="9">
    <location>
        <begin position="222"/>
        <end position="242"/>
    </location>
</feature>
<comment type="caution">
    <text evidence="11">The sequence shown here is derived from an EMBL/GenBank/DDBJ whole genome shotgun (WGS) entry which is preliminary data.</text>
</comment>
<feature type="transmembrane region" description="Helical" evidence="9">
    <location>
        <begin position="118"/>
        <end position="140"/>
    </location>
</feature>
<keyword evidence="12" id="KW-1185">Reference proteome</keyword>
<dbReference type="InterPro" id="IPR005279">
    <property type="entry name" value="Dipep/tripep_permease"/>
</dbReference>
<comment type="similarity">
    <text evidence="2 8">Belongs to the major facilitator superfamily. Proton-dependent oligopeptide transporter (POT/PTR) (TC 2.A.17) family.</text>
</comment>
<feature type="transmembrane region" description="Helical" evidence="9">
    <location>
        <begin position="90"/>
        <end position="112"/>
    </location>
</feature>
<feature type="transmembrane region" description="Helical" evidence="9">
    <location>
        <begin position="382"/>
        <end position="403"/>
    </location>
</feature>
<dbReference type="SUPFAM" id="SSF103473">
    <property type="entry name" value="MFS general substrate transporter"/>
    <property type="match status" value="2"/>
</dbReference>
<evidence type="ECO:0000256" key="4">
    <source>
        <dbReference type="ARBA" id="ARBA00022475"/>
    </source>
</evidence>
<protein>
    <submittedName>
        <fullName evidence="11">MFS transporter</fullName>
    </submittedName>
</protein>
<keyword evidence="5 8" id="KW-0812">Transmembrane</keyword>
<dbReference type="Gene3D" id="1.20.1250.20">
    <property type="entry name" value="MFS general substrate transporter like domains"/>
    <property type="match status" value="1"/>
</dbReference>
<feature type="transmembrane region" description="Helical" evidence="9">
    <location>
        <begin position="423"/>
        <end position="445"/>
    </location>
</feature>
<evidence type="ECO:0000256" key="7">
    <source>
        <dbReference type="ARBA" id="ARBA00023136"/>
    </source>
</evidence>
<evidence type="ECO:0000256" key="3">
    <source>
        <dbReference type="ARBA" id="ARBA00022448"/>
    </source>
</evidence>
<feature type="transmembrane region" description="Helical" evidence="9">
    <location>
        <begin position="451"/>
        <end position="475"/>
    </location>
</feature>
<evidence type="ECO:0000259" key="10">
    <source>
        <dbReference type="PROSITE" id="PS50850"/>
    </source>
</evidence>
<dbReference type="AlphaFoldDB" id="A0A1X2ELW1"/>
<keyword evidence="3 8" id="KW-0813">Transport</keyword>
<evidence type="ECO:0000256" key="8">
    <source>
        <dbReference type="RuleBase" id="RU003755"/>
    </source>
</evidence>
<feature type="transmembrane region" description="Helical" evidence="9">
    <location>
        <begin position="178"/>
        <end position="196"/>
    </location>
</feature>
<evidence type="ECO:0000313" key="12">
    <source>
        <dbReference type="Proteomes" id="UP000193090"/>
    </source>
</evidence>
<feature type="transmembrane region" description="Helical" evidence="9">
    <location>
        <begin position="325"/>
        <end position="345"/>
    </location>
</feature>
<accession>A0A1X2ELW1</accession>
<evidence type="ECO:0000256" key="1">
    <source>
        <dbReference type="ARBA" id="ARBA00004651"/>
    </source>
</evidence>
<feature type="transmembrane region" description="Helical" evidence="9">
    <location>
        <begin position="248"/>
        <end position="268"/>
    </location>
</feature>
<sequence length="483" mass="50248">MHDTGRVPRTFFGHPRVLADLFGLELWERFSFYGMQGIVLYYMYFTVGQGGLGIDRTLATGLVGAYGGGVYLATILGAWLADRVAGGERVLFASAVLVAAGHLGLAVLPGAAGLTVGLVAIALGSGGVKATATAIVGALYGTDDPRRDAGFLLFYLGVNIGALLGPLLTGLLQSTLGFHYGFGAAAAGMAAGLAQYTRARNRLPDAAREVPRPLGDVARNRLLVAAPLAMAGVLAAVLTGVLTAANLAAVMAAAAGLAALGYFAVILSSRQVSGIERRRVLGFIPLFLASMAFWSLFQQQFTVLAIYSDQRLNRMLFGWQIPPSWVQAINPVFIVVFSGVFAALWTKLGERQPSSTVKFAIGLTTMGLAFLAFLPLTGGGPGGTPLVAIVGILFLFTVAELFLSPIGLSVSTKLAPKAFHTQLVALFFLSVSLGTTAAGMLAGHYDPGNEAPYFGLVGGIAVALGVGLAVAAPWIRQLMEGVR</sequence>
<feature type="domain" description="Major facilitator superfamily (MFS) profile" evidence="10">
    <location>
        <begin position="1"/>
        <end position="476"/>
    </location>
</feature>
<dbReference type="STRING" id="1798.AWC30_07055"/>
<feature type="transmembrane region" description="Helical" evidence="9">
    <location>
        <begin position="59"/>
        <end position="81"/>
    </location>
</feature>
<proteinExistence type="inferred from homology"/>
<evidence type="ECO:0000256" key="9">
    <source>
        <dbReference type="SAM" id="Phobius"/>
    </source>
</evidence>
<evidence type="ECO:0000256" key="6">
    <source>
        <dbReference type="ARBA" id="ARBA00022989"/>
    </source>
</evidence>